<evidence type="ECO:0000256" key="5">
    <source>
        <dbReference type="ARBA" id="ARBA00023242"/>
    </source>
</evidence>
<dbReference type="PROSITE" id="PS50863">
    <property type="entry name" value="B3"/>
    <property type="match status" value="2"/>
</dbReference>
<evidence type="ECO:0000313" key="7">
    <source>
        <dbReference type="EMBL" id="GFP94481.1"/>
    </source>
</evidence>
<dbReference type="PANTHER" id="PTHR31920:SF132">
    <property type="entry name" value="TF-B3 DOMAIN-CONTAINING PROTEIN"/>
    <property type="match status" value="1"/>
</dbReference>
<dbReference type="OrthoDB" id="912105at2759"/>
<proteinExistence type="predicted"/>
<protein>
    <submittedName>
        <fullName evidence="7">B3 domain-containing protein os03g0212300</fullName>
    </submittedName>
</protein>
<dbReference type="GO" id="GO:0005634">
    <property type="term" value="C:nucleus"/>
    <property type="evidence" value="ECO:0007669"/>
    <property type="project" value="UniProtKB-SubCell"/>
</dbReference>
<evidence type="ECO:0000256" key="4">
    <source>
        <dbReference type="ARBA" id="ARBA00023163"/>
    </source>
</evidence>
<accession>A0A830CJA8</accession>
<feature type="domain" description="TF-B3" evidence="6">
    <location>
        <begin position="128"/>
        <end position="221"/>
    </location>
</feature>
<dbReference type="SMART" id="SM01019">
    <property type="entry name" value="B3"/>
    <property type="match status" value="2"/>
</dbReference>
<keyword evidence="5" id="KW-0539">Nucleus</keyword>
<dbReference type="CDD" id="cd10017">
    <property type="entry name" value="B3_DNA"/>
    <property type="match status" value="2"/>
</dbReference>
<dbReference type="AlphaFoldDB" id="A0A830CJA8"/>
<evidence type="ECO:0000259" key="6">
    <source>
        <dbReference type="PROSITE" id="PS50863"/>
    </source>
</evidence>
<dbReference type="GO" id="GO:0003677">
    <property type="term" value="F:DNA binding"/>
    <property type="evidence" value="ECO:0007669"/>
    <property type="project" value="UniProtKB-KW"/>
</dbReference>
<keyword evidence="3" id="KW-0238">DNA-binding</keyword>
<dbReference type="InterPro" id="IPR050655">
    <property type="entry name" value="Plant_B3_domain"/>
</dbReference>
<evidence type="ECO:0000256" key="3">
    <source>
        <dbReference type="ARBA" id="ARBA00023125"/>
    </source>
</evidence>
<dbReference type="PANTHER" id="PTHR31920">
    <property type="entry name" value="B3 DOMAIN-CONTAINING"/>
    <property type="match status" value="1"/>
</dbReference>
<reference evidence="7" key="1">
    <citation type="submission" date="2020-07" db="EMBL/GenBank/DDBJ databases">
        <title>Ethylene signaling mediates host invasion by parasitic plants.</title>
        <authorList>
            <person name="Yoshida S."/>
        </authorList>
    </citation>
    <scope>NUCLEOTIDE SEQUENCE</scope>
    <source>
        <strain evidence="7">Okayama</strain>
    </source>
</reference>
<keyword evidence="8" id="KW-1185">Reference proteome</keyword>
<keyword evidence="2" id="KW-0805">Transcription regulation</keyword>
<evidence type="ECO:0000313" key="8">
    <source>
        <dbReference type="Proteomes" id="UP000653305"/>
    </source>
</evidence>
<dbReference type="Gene3D" id="2.40.330.10">
    <property type="entry name" value="DNA-binding pseudobarrel domain"/>
    <property type="match status" value="2"/>
</dbReference>
<dbReference type="InterPro" id="IPR003340">
    <property type="entry name" value="B3_DNA-bd"/>
</dbReference>
<evidence type="ECO:0000256" key="2">
    <source>
        <dbReference type="ARBA" id="ARBA00023015"/>
    </source>
</evidence>
<evidence type="ECO:0000256" key="1">
    <source>
        <dbReference type="ARBA" id="ARBA00004123"/>
    </source>
</evidence>
<sequence>MAKQKLGKDDFGSPDKRPGFFKIIWFANTINLRIPPDFKHHLVSKEQTERAILKTPRGNWVVKIVQKEGDLYFAQKGWQQFLKHHSLGHAEFVVFKYNGDTSFDVVIYEQNGCARNYPSRFTSPFPFFSCVMKNHNIGTSSKVFIPRTFQQKHLPLSKQGIILQDSEGVSWPVTVTISGNKLMLIGGWKAFADSHSIEKGDDCIFELVEQNMMKVHIFRHNN</sequence>
<feature type="domain" description="TF-B3" evidence="6">
    <location>
        <begin position="17"/>
        <end position="111"/>
    </location>
</feature>
<comment type="subcellular location">
    <subcellularLocation>
        <location evidence="1">Nucleus</location>
    </subcellularLocation>
</comment>
<name>A0A830CJA8_9LAMI</name>
<comment type="caution">
    <text evidence="7">The sequence shown here is derived from an EMBL/GenBank/DDBJ whole genome shotgun (WGS) entry which is preliminary data.</text>
</comment>
<dbReference type="SUPFAM" id="SSF101936">
    <property type="entry name" value="DNA-binding pseudobarrel domain"/>
    <property type="match status" value="2"/>
</dbReference>
<gene>
    <name evidence="7" type="ORF">PHJA_001592500</name>
</gene>
<dbReference type="EMBL" id="BMAC01000352">
    <property type="protein sequence ID" value="GFP94481.1"/>
    <property type="molecule type" value="Genomic_DNA"/>
</dbReference>
<organism evidence="7 8">
    <name type="scientific">Phtheirospermum japonicum</name>
    <dbReference type="NCBI Taxonomy" id="374723"/>
    <lineage>
        <taxon>Eukaryota</taxon>
        <taxon>Viridiplantae</taxon>
        <taxon>Streptophyta</taxon>
        <taxon>Embryophyta</taxon>
        <taxon>Tracheophyta</taxon>
        <taxon>Spermatophyta</taxon>
        <taxon>Magnoliopsida</taxon>
        <taxon>eudicotyledons</taxon>
        <taxon>Gunneridae</taxon>
        <taxon>Pentapetalae</taxon>
        <taxon>asterids</taxon>
        <taxon>lamiids</taxon>
        <taxon>Lamiales</taxon>
        <taxon>Orobanchaceae</taxon>
        <taxon>Orobanchaceae incertae sedis</taxon>
        <taxon>Phtheirospermum</taxon>
    </lineage>
</organism>
<dbReference type="InterPro" id="IPR015300">
    <property type="entry name" value="DNA-bd_pseudobarrel_sf"/>
</dbReference>
<dbReference type="Pfam" id="PF02362">
    <property type="entry name" value="B3"/>
    <property type="match status" value="2"/>
</dbReference>
<dbReference type="Proteomes" id="UP000653305">
    <property type="component" value="Unassembled WGS sequence"/>
</dbReference>
<keyword evidence="4" id="KW-0804">Transcription</keyword>